<evidence type="ECO:0000256" key="1">
    <source>
        <dbReference type="ARBA" id="ARBA00022669"/>
    </source>
</evidence>
<dbReference type="STRING" id="1450535.A0A317W898"/>
<dbReference type="PANTHER" id="PTHR47700:SF1">
    <property type="entry name" value="CHITINASE"/>
    <property type="match status" value="1"/>
</dbReference>
<proteinExistence type="predicted"/>
<dbReference type="EMBL" id="MSFK01000020">
    <property type="protein sequence ID" value="PWY81537.1"/>
    <property type="molecule type" value="Genomic_DNA"/>
</dbReference>
<evidence type="ECO:0000259" key="4">
    <source>
        <dbReference type="Pfam" id="PF14856"/>
    </source>
</evidence>
<evidence type="ECO:0000256" key="2">
    <source>
        <dbReference type="ARBA" id="ARBA00023026"/>
    </source>
</evidence>
<keyword evidence="1" id="KW-0147">Chitin-binding</keyword>
<keyword evidence="2" id="KW-0843">Virulence</keyword>
<dbReference type="Pfam" id="PF14856">
    <property type="entry name" value="Hce2"/>
    <property type="match status" value="1"/>
</dbReference>
<protein>
    <recommendedName>
        <fullName evidence="4">Ecp2 effector protein-like domain-containing protein</fullName>
    </recommendedName>
</protein>
<dbReference type="AlphaFoldDB" id="A0A317W898"/>
<feature type="domain" description="Ecp2 effector protein-like" evidence="4">
    <location>
        <begin position="529"/>
        <end position="629"/>
    </location>
</feature>
<dbReference type="PANTHER" id="PTHR47700">
    <property type="entry name" value="V CHITINASE, PUTATIVE (AFU_ORTHOLOGUE AFUA_6G13720)-RELATED"/>
    <property type="match status" value="1"/>
</dbReference>
<feature type="chain" id="PRO_5016412282" description="Ecp2 effector protein-like domain-containing protein" evidence="3">
    <location>
        <begin position="25"/>
        <end position="643"/>
    </location>
</feature>
<gene>
    <name evidence="5" type="ORF">BO94DRAFT_557986</name>
</gene>
<keyword evidence="3" id="KW-0732">Signal</keyword>
<dbReference type="InterPro" id="IPR053214">
    <property type="entry name" value="LysM12-like"/>
</dbReference>
<name>A0A317W898_9EURO</name>
<reference evidence="5 6" key="1">
    <citation type="submission" date="2016-12" db="EMBL/GenBank/DDBJ databases">
        <title>The genomes of Aspergillus section Nigri reveals drivers in fungal speciation.</title>
        <authorList>
            <consortium name="DOE Joint Genome Institute"/>
            <person name="Vesth T.C."/>
            <person name="Nybo J."/>
            <person name="Theobald S."/>
            <person name="Brandl J."/>
            <person name="Frisvad J.C."/>
            <person name="Nielsen K.F."/>
            <person name="Lyhne E.K."/>
            <person name="Kogle M.E."/>
            <person name="Kuo A."/>
            <person name="Riley R."/>
            <person name="Clum A."/>
            <person name="Nolan M."/>
            <person name="Lipzen A."/>
            <person name="Salamov A."/>
            <person name="Henrissat B."/>
            <person name="Wiebenga A."/>
            <person name="De Vries R.P."/>
            <person name="Grigoriev I.V."/>
            <person name="Mortensen U.H."/>
            <person name="Andersen M.R."/>
            <person name="Baker S.E."/>
        </authorList>
    </citation>
    <scope>NUCLEOTIDE SEQUENCE [LARGE SCALE GENOMIC DNA]</scope>
    <source>
        <strain evidence="5 6">CBS 115572</strain>
    </source>
</reference>
<dbReference type="OrthoDB" id="73875at2759"/>
<dbReference type="GO" id="GO:0008061">
    <property type="term" value="F:chitin binding"/>
    <property type="evidence" value="ECO:0007669"/>
    <property type="project" value="UniProtKB-KW"/>
</dbReference>
<comment type="caution">
    <text evidence="5">The sequence shown here is derived from an EMBL/GenBank/DDBJ whole genome shotgun (WGS) entry which is preliminary data.</text>
</comment>
<organism evidence="5 6">
    <name type="scientific">Aspergillus sclerotioniger CBS 115572</name>
    <dbReference type="NCBI Taxonomy" id="1450535"/>
    <lineage>
        <taxon>Eukaryota</taxon>
        <taxon>Fungi</taxon>
        <taxon>Dikarya</taxon>
        <taxon>Ascomycota</taxon>
        <taxon>Pezizomycotina</taxon>
        <taxon>Eurotiomycetes</taxon>
        <taxon>Eurotiomycetidae</taxon>
        <taxon>Eurotiales</taxon>
        <taxon>Aspergillaceae</taxon>
        <taxon>Aspergillus</taxon>
        <taxon>Aspergillus subgen. Circumdati</taxon>
    </lineage>
</organism>
<dbReference type="InterPro" id="IPR029226">
    <property type="entry name" value="Ecp2-like"/>
</dbReference>
<sequence length="643" mass="69648">MVALRRLSPAAALGLFAWPPAATATPGFWHSASPSSASGSPRVPKPATSWASFIQLARAGKDPKADYTRNGNWTHFDCTDPVVADFLYYTPSERWQLMGTDAARDDVIRIWKNTDRLRVGSTTQLAGEQDCGDIVTESCNTIQCETGADGDASGPAAQFIWNSLAEIHNMYAQYYDNLFWALSIVSTTLNDMENKFAPLPPKEDDTWLPILVDMITLGVLGTAGPFFNTMFKQRDWFAGKTGSALDNAKDAAMALIAQSTTITRDALLGGDQATWTPEKQDKFSAYLGQVVYGLSNSSSRGSNEAIDALYGAMSDGKLIEDSNGNGPLPATGDARYELFTNINKCIIGFALPALWRQSGLYTFILDAGHACNEDKDLSNYLDKEMMNATGVCVDNWQYYLAYPDGDAKTCTCKQYDSGPCQRVCRDSKFSAPKGIEYISGGENYGGITTTELVKGSVRTWMGNGRQNGARVADPANPSTLAGLMDVDVTTPGFMRMPVCSPARALQSWKTAKKDSSPNWPCNIPPGQDKCGDSTFVDQTSHASPKVEDCRQLITNIEGDGGSGWTTQVIGHHQRRIASHASCHFGVEATKTDGNVNFKVGGQDVIDIINDAIARFARDGLIGAKGKMNCDGNIKGQPVLWGIY</sequence>
<evidence type="ECO:0000313" key="5">
    <source>
        <dbReference type="EMBL" id="PWY81537.1"/>
    </source>
</evidence>
<dbReference type="Proteomes" id="UP000246702">
    <property type="component" value="Unassembled WGS sequence"/>
</dbReference>
<accession>A0A317W898</accession>
<feature type="signal peptide" evidence="3">
    <location>
        <begin position="1"/>
        <end position="24"/>
    </location>
</feature>
<evidence type="ECO:0000256" key="3">
    <source>
        <dbReference type="SAM" id="SignalP"/>
    </source>
</evidence>
<dbReference type="GeneID" id="37116110"/>
<evidence type="ECO:0000313" key="6">
    <source>
        <dbReference type="Proteomes" id="UP000246702"/>
    </source>
</evidence>
<dbReference type="RefSeq" id="XP_025465605.1">
    <property type="nucleotide sequence ID" value="XM_025613967.1"/>
</dbReference>
<keyword evidence="6" id="KW-1185">Reference proteome</keyword>